<evidence type="ECO:0000256" key="3">
    <source>
        <dbReference type="ARBA" id="ARBA00023002"/>
    </source>
</evidence>
<sequence>MKDFEYFKVESLKEASELLLKYDGEGHIINGGTDLLIRLREGITKPNAVIDIKGIEELNKILINEDSLFIGACVNLNEIARNRKIKELYPFFADSAISVASNQVRNRATCIGNVCNASPLADTATPLMALDAEVIIYGPEGEKIVPITEFFVFVRKTVLKTGEIVKGIRINHRENVKGSFSKLARRKEVDLSLVCSSVVKVGSEFKVSFGAVAPTPVRLSKTEEFLNNKELTDEVINEACNIATSEVAPISDIRASKEYRTEMVEVLLRRGLNKIK</sequence>
<dbReference type="InterPro" id="IPR005107">
    <property type="entry name" value="CO_DH_flav_C"/>
</dbReference>
<dbReference type="PANTHER" id="PTHR42659">
    <property type="entry name" value="XANTHINE DEHYDROGENASE SUBUNIT C-RELATED"/>
    <property type="match status" value="1"/>
</dbReference>
<keyword evidence="2" id="KW-0274">FAD</keyword>
<keyword evidence="6" id="KW-1185">Reference proteome</keyword>
<dbReference type="SUPFAM" id="SSF56176">
    <property type="entry name" value="FAD-binding/transporter-associated domain-like"/>
    <property type="match status" value="1"/>
</dbReference>
<evidence type="ECO:0000259" key="4">
    <source>
        <dbReference type="PROSITE" id="PS51387"/>
    </source>
</evidence>
<dbReference type="Gene3D" id="3.30.43.10">
    <property type="entry name" value="Uridine Diphospho-n-acetylenolpyruvylglucosamine Reductase, domain 2"/>
    <property type="match status" value="1"/>
</dbReference>
<dbReference type="SMART" id="SM01092">
    <property type="entry name" value="CO_deh_flav_C"/>
    <property type="match status" value="1"/>
</dbReference>
<dbReference type="InterPro" id="IPR036683">
    <property type="entry name" value="CO_DH_flav_C_dom_sf"/>
</dbReference>
<evidence type="ECO:0000256" key="1">
    <source>
        <dbReference type="ARBA" id="ARBA00022630"/>
    </source>
</evidence>
<dbReference type="InterPro" id="IPR016166">
    <property type="entry name" value="FAD-bd_PCMH"/>
</dbReference>
<dbReference type="KEGG" id="hprf:HLPR_11670"/>
<protein>
    <submittedName>
        <fullName evidence="5">Xanthine dehydrogenase family protein subunit M</fullName>
    </submittedName>
</protein>
<dbReference type="SUPFAM" id="SSF55447">
    <property type="entry name" value="CO dehydrogenase flavoprotein C-terminal domain-like"/>
    <property type="match status" value="1"/>
</dbReference>
<dbReference type="InterPro" id="IPR051312">
    <property type="entry name" value="Diverse_Substr_Oxidored"/>
</dbReference>
<dbReference type="PANTHER" id="PTHR42659:SF2">
    <property type="entry name" value="XANTHINE DEHYDROGENASE SUBUNIT C-RELATED"/>
    <property type="match status" value="1"/>
</dbReference>
<dbReference type="InterPro" id="IPR002346">
    <property type="entry name" value="Mopterin_DH_FAD-bd"/>
</dbReference>
<dbReference type="Pfam" id="PF00941">
    <property type="entry name" value="FAD_binding_5"/>
    <property type="match status" value="1"/>
</dbReference>
<dbReference type="GO" id="GO:0016491">
    <property type="term" value="F:oxidoreductase activity"/>
    <property type="evidence" value="ECO:0007669"/>
    <property type="project" value="UniProtKB-KW"/>
</dbReference>
<evidence type="ECO:0000313" key="6">
    <source>
        <dbReference type="Proteomes" id="UP001321786"/>
    </source>
</evidence>
<proteinExistence type="predicted"/>
<gene>
    <name evidence="5" type="ORF">HLPR_11670</name>
</gene>
<dbReference type="Proteomes" id="UP001321786">
    <property type="component" value="Chromosome"/>
</dbReference>
<dbReference type="PROSITE" id="PS51387">
    <property type="entry name" value="FAD_PCMH"/>
    <property type="match status" value="1"/>
</dbReference>
<evidence type="ECO:0000256" key="2">
    <source>
        <dbReference type="ARBA" id="ARBA00022827"/>
    </source>
</evidence>
<dbReference type="InterPro" id="IPR036318">
    <property type="entry name" value="FAD-bd_PCMH-like_sf"/>
</dbReference>
<reference evidence="5 6" key="1">
    <citation type="submission" date="2023-08" db="EMBL/GenBank/DDBJ databases">
        <title>Helicovermis profunda gen. nov., sp. nov., a novel mesophilic, fermentative bacterium within the Bacillota from a deep-sea hydrothermal vent chimney.</title>
        <authorList>
            <person name="Miyazaki U."/>
            <person name="Mizutani D."/>
            <person name="Hashimoto Y."/>
            <person name="Tame A."/>
            <person name="Sawayama S."/>
            <person name="Miyazaki J."/>
            <person name="Takai K."/>
            <person name="Nakagawa S."/>
        </authorList>
    </citation>
    <scope>NUCLEOTIDE SEQUENCE [LARGE SCALE GENOMIC DNA]</scope>
    <source>
        <strain evidence="5 6">S502</strain>
    </source>
</reference>
<feature type="domain" description="FAD-binding PCMH-type" evidence="4">
    <location>
        <begin position="1"/>
        <end position="175"/>
    </location>
</feature>
<dbReference type="RefSeq" id="WP_338537142.1">
    <property type="nucleotide sequence ID" value="NZ_AP028654.1"/>
</dbReference>
<dbReference type="InterPro" id="IPR016169">
    <property type="entry name" value="FAD-bd_PCMH_sub2"/>
</dbReference>
<dbReference type="InterPro" id="IPR016167">
    <property type="entry name" value="FAD-bd_PCMH_sub1"/>
</dbReference>
<accession>A0AAU9ENF5</accession>
<dbReference type="EMBL" id="AP028654">
    <property type="protein sequence ID" value="BEP28836.1"/>
    <property type="molecule type" value="Genomic_DNA"/>
</dbReference>
<organism evidence="5 6">
    <name type="scientific">Helicovermis profundi</name>
    <dbReference type="NCBI Taxonomy" id="3065157"/>
    <lineage>
        <taxon>Bacteria</taxon>
        <taxon>Bacillati</taxon>
        <taxon>Bacillota</taxon>
        <taxon>Clostridia</taxon>
        <taxon>Helicovermis</taxon>
    </lineage>
</organism>
<dbReference type="Gene3D" id="3.30.390.50">
    <property type="entry name" value="CO dehydrogenase flavoprotein, C-terminal domain"/>
    <property type="match status" value="1"/>
</dbReference>
<keyword evidence="1" id="KW-0285">Flavoprotein</keyword>
<keyword evidence="3" id="KW-0560">Oxidoreductase</keyword>
<evidence type="ECO:0000313" key="5">
    <source>
        <dbReference type="EMBL" id="BEP28836.1"/>
    </source>
</evidence>
<dbReference type="Gene3D" id="3.30.465.10">
    <property type="match status" value="1"/>
</dbReference>
<dbReference type="AlphaFoldDB" id="A0AAU9ENF5"/>
<dbReference type="GO" id="GO:0071949">
    <property type="term" value="F:FAD binding"/>
    <property type="evidence" value="ECO:0007669"/>
    <property type="project" value="InterPro"/>
</dbReference>
<dbReference type="Pfam" id="PF03450">
    <property type="entry name" value="CO_deh_flav_C"/>
    <property type="match status" value="1"/>
</dbReference>
<name>A0AAU9ENF5_9FIRM</name>